<sequence>MAKKLNSAKENDDMVKKGLRLDPQLYNYIVNSFHRSRDYIKERELPKIWRQSAKLYENEPWKGLRINRAANLSKVRIAIASDIIETGLPIATARPPMPDVNPEIDVASEEYKQYKSIVTLIGLIAKAKKGEELTEEEMAQAEEAKQFIPPNISLDNLATAEPEELEAVAKDIFQSYKDIVTGYAQKIQKELIKDWKESRMQSYGKQGYRENTKTGNFVLKSTWDSKKQRMINIACDIRTIFPTPGVYTIKGHTDDPFIYAPIMSVEKVRRTYNIEEIDEDAIGDYDEKGLFSYNATQGWMADIKATLKTAVEKLTSKDGEKSSGSCVVLECYMPDNKSTTEYYDNEYNEDGTKRLDDAGNEIKAKKSRQKFASGYKIVTIVEGHQDWILDERENLYKDGLPPFPEMRNCEQANDFYGVSDIYMVSDLIYRININASNIQDNSDLTGNPILMELKGAKAEPEKPLTNQIGQRVLVNSIDALKYVSPPAFGYDLKWWADYLQQWIDRITHLSDALRGINQYSQDSGKKIRELKMAAQGTFQPKLEAQVQFSKDWYEHVAYIHQNLDKRTYLQKEEDEMGESNFIEFIPSEGRNIKLDIDVSAESLLPTDPYSNWEDALQLYNTPLKRTGLPGISIEQLIDAAPSLEDKQRAKAYVSREEDKDVAMKQFEKMQVQREQAMKAFAQIVEQLTAIATAQGIDSPEIDKLFVPALEILTQFPEIISSDQFRGLPEELKKAMLIGLAEGMKTEQPTQ</sequence>
<evidence type="ECO:0000313" key="1">
    <source>
        <dbReference type="EMBL" id="QJA50483.1"/>
    </source>
</evidence>
<dbReference type="EMBL" id="MT144198">
    <property type="protein sequence ID" value="QJA50483.1"/>
    <property type="molecule type" value="Genomic_DNA"/>
</dbReference>
<accession>A0A6H1ZRC6</accession>
<gene>
    <name evidence="1" type="ORF">TM448A01785_0009</name>
</gene>
<organism evidence="1">
    <name type="scientific">viral metagenome</name>
    <dbReference type="NCBI Taxonomy" id="1070528"/>
    <lineage>
        <taxon>unclassified sequences</taxon>
        <taxon>metagenomes</taxon>
        <taxon>organismal metagenomes</taxon>
    </lineage>
</organism>
<reference evidence="1" key="1">
    <citation type="submission" date="2020-03" db="EMBL/GenBank/DDBJ databases">
        <title>The deep terrestrial virosphere.</title>
        <authorList>
            <person name="Holmfeldt K."/>
            <person name="Nilsson E."/>
            <person name="Simone D."/>
            <person name="Lopez-Fernandez M."/>
            <person name="Wu X."/>
            <person name="de Brujin I."/>
            <person name="Lundin D."/>
            <person name="Andersson A."/>
            <person name="Bertilsson S."/>
            <person name="Dopson M."/>
        </authorList>
    </citation>
    <scope>NUCLEOTIDE SEQUENCE</scope>
    <source>
        <strain evidence="1">TM448A01785</strain>
    </source>
</reference>
<dbReference type="AlphaFoldDB" id="A0A6H1ZRC6"/>
<name>A0A6H1ZRC6_9ZZZZ</name>
<proteinExistence type="predicted"/>
<protein>
    <submittedName>
        <fullName evidence="1">Uncharacterized protein</fullName>
    </submittedName>
</protein>